<evidence type="ECO:0000256" key="1">
    <source>
        <dbReference type="SAM" id="MobiDB-lite"/>
    </source>
</evidence>
<evidence type="ECO:0000313" key="3">
    <source>
        <dbReference type="Proteomes" id="UP000653411"/>
    </source>
</evidence>
<comment type="caution">
    <text evidence="2">The sequence shown here is derived from an EMBL/GenBank/DDBJ whole genome shotgun (WGS) entry which is preliminary data.</text>
</comment>
<dbReference type="RefSeq" id="WP_189269816.1">
    <property type="nucleotide sequence ID" value="NZ_BMML01000084.1"/>
</dbReference>
<dbReference type="AlphaFoldDB" id="A0A918CY77"/>
<proteinExistence type="predicted"/>
<name>A0A918CY77_9ACTN</name>
<keyword evidence="3" id="KW-1185">Reference proteome</keyword>
<dbReference type="EMBL" id="BMML01000084">
    <property type="protein sequence ID" value="GGN47657.1"/>
    <property type="molecule type" value="Genomic_DNA"/>
</dbReference>
<feature type="compositionally biased region" description="Pro residues" evidence="1">
    <location>
        <begin position="108"/>
        <end position="135"/>
    </location>
</feature>
<sequence length="166" mass="18066">MPATVWILIPSYRDGPYQLLRTGWVARIGQDEHRCVIVHDTRGDTYFAAWGTTDLDLPADFGLQLLQALDAARRAAEDAGRDRVVVARHGEDSWSWETYAPDEVPPAQAEPPPPSSPAPPTSWPPPPSLNAPIPGPNGSFVPNPKGGMPLWVPKDEDQTEPDTVTG</sequence>
<protein>
    <submittedName>
        <fullName evidence="2">Uncharacterized protein</fullName>
    </submittedName>
</protein>
<feature type="region of interest" description="Disordered" evidence="1">
    <location>
        <begin position="95"/>
        <end position="166"/>
    </location>
</feature>
<dbReference type="Proteomes" id="UP000653411">
    <property type="component" value="Unassembled WGS sequence"/>
</dbReference>
<accession>A0A918CY77</accession>
<reference evidence="2" key="2">
    <citation type="submission" date="2020-09" db="EMBL/GenBank/DDBJ databases">
        <authorList>
            <person name="Sun Q."/>
            <person name="Zhou Y."/>
        </authorList>
    </citation>
    <scope>NUCLEOTIDE SEQUENCE</scope>
    <source>
        <strain evidence="2">CGMCC 4.7110</strain>
    </source>
</reference>
<organism evidence="2 3">
    <name type="scientific">Streptomyces fuscichromogenes</name>
    <dbReference type="NCBI Taxonomy" id="1324013"/>
    <lineage>
        <taxon>Bacteria</taxon>
        <taxon>Bacillati</taxon>
        <taxon>Actinomycetota</taxon>
        <taxon>Actinomycetes</taxon>
        <taxon>Kitasatosporales</taxon>
        <taxon>Streptomycetaceae</taxon>
        <taxon>Streptomyces</taxon>
    </lineage>
</organism>
<reference evidence="2" key="1">
    <citation type="journal article" date="2014" name="Int. J. Syst. Evol. Microbiol.">
        <title>Complete genome sequence of Corynebacterium casei LMG S-19264T (=DSM 44701T), isolated from a smear-ripened cheese.</title>
        <authorList>
            <consortium name="US DOE Joint Genome Institute (JGI-PGF)"/>
            <person name="Walter F."/>
            <person name="Albersmeier A."/>
            <person name="Kalinowski J."/>
            <person name="Ruckert C."/>
        </authorList>
    </citation>
    <scope>NUCLEOTIDE SEQUENCE</scope>
    <source>
        <strain evidence="2">CGMCC 4.7110</strain>
    </source>
</reference>
<gene>
    <name evidence="2" type="ORF">GCM10011578_101380</name>
</gene>
<evidence type="ECO:0000313" key="2">
    <source>
        <dbReference type="EMBL" id="GGN47657.1"/>
    </source>
</evidence>